<dbReference type="GO" id="GO:0046872">
    <property type="term" value="F:metal ion binding"/>
    <property type="evidence" value="ECO:0007669"/>
    <property type="project" value="UniProtKB-KW"/>
</dbReference>
<dbReference type="Gene3D" id="3.40.50.150">
    <property type="entry name" value="Vaccinia Virus protein VP39"/>
    <property type="match status" value="1"/>
</dbReference>
<dbReference type="Pfam" id="PF23589">
    <property type="entry name" value="WHD_AprA"/>
    <property type="match status" value="1"/>
</dbReference>
<feature type="binding site" evidence="10">
    <location>
        <position position="840"/>
    </location>
    <ligand>
        <name>S-adenosyl-L-homocysteine</name>
        <dbReference type="ChEBI" id="CHEBI:57856"/>
        <label>3</label>
    </ligand>
</feature>
<reference evidence="5 6" key="1">
    <citation type="submission" date="2016-10" db="EMBL/GenBank/DDBJ databases">
        <title>Comparative genomics uncovers the prolific and rare metabolic potential of the cyanobacterial genus Moorea.</title>
        <authorList>
            <person name="Leao T."/>
            <person name="Castelao G."/>
            <person name="Korobeynikov A."/>
            <person name="Monroe E.A."/>
            <person name="Podell S."/>
            <person name="Glukhov E."/>
            <person name="Allen E."/>
            <person name="Gerwick W.H."/>
            <person name="Gerwick L."/>
        </authorList>
    </citation>
    <scope>NUCLEOTIDE SEQUENCE [LARGE SCALE GENOMIC DNA]</scope>
    <source>
        <strain evidence="5 6">PNG5-198</strain>
    </source>
</reference>
<keyword evidence="3" id="KW-0808">Transferase</keyword>
<evidence type="ECO:0007829" key="10">
    <source>
        <dbReference type="PDB" id="6D6Y"/>
    </source>
</evidence>
<feature type="binding site" evidence="11">
    <location>
        <position position="316"/>
    </location>
    <ligand>
        <name>S-adenosyl-L-homocysteine</name>
        <dbReference type="ChEBI" id="CHEBI:57856"/>
        <label>1</label>
    </ligand>
</feature>
<dbReference type="AlphaFoldDB" id="A0A1U7N2Z8"/>
<evidence type="ECO:0000313" key="5">
    <source>
        <dbReference type="EMBL" id="OLT60327.1"/>
    </source>
</evidence>
<feature type="binding site" evidence="10">
    <location>
        <position position="864"/>
    </location>
    <ligand>
        <name>S-adenosyl-L-homocysteine</name>
        <dbReference type="ChEBI" id="CHEBI:57856"/>
        <label>3</label>
    </ligand>
</feature>
<dbReference type="PDBsum" id="6D6Y"/>
<dbReference type="PDBsum" id="6B3B"/>
<feature type="binding site" evidence="8 9">
    <location>
        <position position="461"/>
    </location>
    <ligand>
        <name>Mn(2+)</name>
        <dbReference type="ChEBI" id="CHEBI:29035"/>
    </ligand>
</feature>
<feature type="binding site" evidence="10">
    <location>
        <position position="891"/>
    </location>
    <ligand>
        <name>S-adenosyl-L-homocysteine</name>
        <dbReference type="ChEBI" id="CHEBI:57856"/>
        <label>3</label>
    </ligand>
</feature>
<feature type="binding site" evidence="9">
    <location>
        <position position="249"/>
    </location>
    <ligand>
        <name>S-adenosyl-L-methionine</name>
        <dbReference type="ChEBI" id="CHEBI:59789"/>
    </ligand>
</feature>
<dbReference type="Gene3D" id="1.10.1200.10">
    <property type="entry name" value="ACP-like"/>
    <property type="match status" value="1"/>
</dbReference>
<evidence type="ECO:0000256" key="1">
    <source>
        <dbReference type="ARBA" id="ARBA00022450"/>
    </source>
</evidence>
<keyword evidence="6" id="KW-1185">Reference proteome</keyword>
<feature type="domain" description="Carrier" evidence="4">
    <location>
        <begin position="1058"/>
        <end position="1133"/>
    </location>
</feature>
<dbReference type="PDB" id="6B3B">
    <property type="method" value="X-ray"/>
    <property type="resolution" value="1.85 A"/>
    <property type="chains" value="A=2-629"/>
</dbReference>
<dbReference type="PDBsum" id="6B39"/>
<dbReference type="PDB" id="7UCH">
    <property type="method" value="X-ray"/>
    <property type="resolution" value="2.18 A"/>
    <property type="chains" value="A=2-629"/>
</dbReference>
<feature type="binding site" evidence="10">
    <location>
        <position position="890"/>
    </location>
    <ligand>
        <name>S-adenosyl-L-homocysteine</name>
        <dbReference type="ChEBI" id="CHEBI:57856"/>
        <label>3</label>
    </ligand>
</feature>
<feature type="binding site" evidence="8 9">
    <location>
        <position position="339"/>
    </location>
    <ligand>
        <name>S-adenosyl-L-methionine</name>
        <dbReference type="ChEBI" id="CHEBI:59789"/>
    </ligand>
</feature>
<keyword evidence="1" id="KW-0596">Phosphopantetheine</keyword>
<dbReference type="SUPFAM" id="SSF53335">
    <property type="entry name" value="S-adenosyl-L-methionine-dependent methyltransferases"/>
    <property type="match status" value="2"/>
</dbReference>
<feature type="binding site" evidence="8 9">
    <location>
        <position position="315"/>
    </location>
    <ligand>
        <name>S-adenosyl-L-methionine</name>
        <dbReference type="ChEBI" id="CHEBI:59789"/>
    </ligand>
</feature>
<dbReference type="InterPro" id="IPR056393">
    <property type="entry name" value="AprA-like_MT2"/>
</dbReference>
<dbReference type="Pfam" id="PF23525">
    <property type="entry name" value="Methyltransf_36"/>
    <property type="match status" value="1"/>
</dbReference>
<sequence>MLDKINRYAHGFVAVPVICACSEAGVFELLSQKKSLKLEEIVEHLAANSGHLMVAMRLLESLSFLYRSQAEEYILTEQSQQHQIIPKALMSLYKYPFELYLKGEVETGISNWINCSSRRWDTENSLLSDLLDGVLLIPLLLELKKQNLLDESKKIFNTLTNSLKQELSTLFINLGWAEEKTEGLYLTDIGRFMRDRSLNLGTTASYAPMLLQMKELLFGNPQRVFQRNKTEKERHVNRTLNVVASGFQHEKFFADTDKIIISIFNQQPIEEQPSYIVDMGCGDGTLLKRIYKIIKQFSARGKVLTEYPIIMVGVDYNQEALDVTDKNLVDIPHLVIPGDIGAPEKLLEQLKAQGIEPEKVLHIRSFLDHDRPFIAPKNTEIAQARSQLDYQVVDVDREGKLIPPHIAVQSLVEHLERWSSIITRHGLLLLEVHSLTPAVVKKYIDESESLHFDAYHAFSMQHLVEADVFLMAAAEVGLFSRKEAFRKYPKTLPLTRITVNHFEKRKYQIRYATVNDIPNLLKCATFNQPVNEPFFQVLLKQTPTAHLLLEYQGELVAAIFTETKNSNEVLGIREFLVRTSVENWQVLAKDLLEFVEQWGVVKPGIKEIEGLLKYHEAISNFQKSKWYQSSVLNKKLIEKITLHELATLELCNLMAPEYELEAFAARWLLRVFQDMGVFLREGESYQESELVSQLNISPRYQRLLGALLQILHKRGILKIEKDRVFTLARCKTFALENISSEVSAFYDYFSEKYPAHLSWLTVVKRCLEKYPLILRGEVDVNEVVFTDGDMELFAGLFLGHRVADYFNELLADGVCWEVEQRLLEEKRAQPIRILEIGAGTGGVTGILLEKLASHAEQIEFWFTDISSVFTRYGESKFKQFPWVKYQTFDIEKSLDAQGIKSESFDVVIANNVLHNTKLIHQTLNNSNSLLNTGGLLALLEFTQPIDILLYFGGLLQGFWLFEDPEYRLEVGCLLSIPLWQKVLSDCGFDEIIPLGLPCEMHALSKARESVIFARKHQVQEKTFSEKIKQNLTENGKHGQAEFDFISINNSQESSSKLEIFEQECRKLLKSLLGVQRMERLPGDTPLMESGMDSLELLEFRALIERKFGIKLKSTFFFSYKTLIAVAEYLSEREDINFS</sequence>
<dbReference type="SMART" id="SM00823">
    <property type="entry name" value="PKS_PP"/>
    <property type="match status" value="1"/>
</dbReference>
<evidence type="ECO:0000256" key="2">
    <source>
        <dbReference type="ARBA" id="ARBA00022553"/>
    </source>
</evidence>
<evidence type="ECO:0007829" key="8">
    <source>
        <dbReference type="PDB" id="6B3A"/>
    </source>
</evidence>
<proteinExistence type="evidence at protein level"/>
<dbReference type="GO" id="GO:0016740">
    <property type="term" value="F:transferase activity"/>
    <property type="evidence" value="ECO:0007669"/>
    <property type="project" value="UniProtKB-KW"/>
</dbReference>
<dbReference type="PDB" id="6B3A">
    <property type="method" value="X-ray"/>
    <property type="resolution" value="1.78 A"/>
    <property type="chains" value="A=2-629"/>
</dbReference>
<dbReference type="Pfam" id="PF23526">
    <property type="entry name" value="AprA_N"/>
    <property type="match status" value="1"/>
</dbReference>
<dbReference type="InterPro" id="IPR009081">
    <property type="entry name" value="PP-bd_ACP"/>
</dbReference>
<dbReference type="PROSITE" id="PS50075">
    <property type="entry name" value="CARRIER"/>
    <property type="match status" value="1"/>
</dbReference>
<name>A0A1U7N2Z8_9CYAN</name>
<evidence type="ECO:0000259" key="4">
    <source>
        <dbReference type="PROSITE" id="PS50075"/>
    </source>
</evidence>
<feature type="binding site" evidence="7">
    <location>
        <position position="315"/>
    </location>
    <ligand>
        <name>S-adenosyl-L-homocysteine</name>
        <dbReference type="ChEBI" id="CHEBI:57856"/>
        <label>2</label>
    </ligand>
</feature>
<evidence type="ECO:0007829" key="9">
    <source>
        <dbReference type="PDB" id="6B3B"/>
    </source>
</evidence>
<dbReference type="Proteomes" id="UP000186657">
    <property type="component" value="Unassembled WGS sequence"/>
</dbReference>
<feature type="binding site" evidence="7">
    <location>
        <position position="340"/>
    </location>
    <ligand>
        <name>S-adenosyl-L-homocysteine</name>
        <dbReference type="ChEBI" id="CHEBI:57856"/>
        <label>2</label>
    </ligand>
</feature>
<evidence type="ECO:0007829" key="11">
    <source>
        <dbReference type="PDB" id="7UCH"/>
    </source>
</evidence>
<dbReference type="InterPro" id="IPR036736">
    <property type="entry name" value="ACP-like_sf"/>
</dbReference>
<keyword evidence="7 8" id="KW-0002">3D-structure</keyword>
<accession>A0A1U7N2Z8</accession>
<keyword evidence="8 9" id="KW-0479">Metal-binding</keyword>
<reference evidence="11" key="4">
    <citation type="journal article" date="2022" name="ACS Chem. Biol.">
        <title>Structural Basis for Control of Methylation Extent in Polyketide Synthase Metal-Dependent &lt;i&gt;C&lt;/i&gt;-Methyltransferases.</title>
        <authorList>
            <person name="Lao Y."/>
            <person name="Skiba M.A."/>
            <person name="Chun S.W."/>
            <person name="Narayan A.R.H."/>
            <person name="Smith J.L."/>
        </authorList>
    </citation>
    <scope>X-RAY CRYSTALLOGRAPHY (2.18 ANGSTROMS) OF 2-629 IN COMPLEX WITH MN(2+) AND S-ADENOSYL-L-HOMOCYSTEINE</scope>
</reference>
<protein>
    <recommendedName>
        <fullName evidence="4">Carrier domain-containing protein</fullName>
    </recommendedName>
</protein>
<feature type="binding site" evidence="7">
    <location>
        <position position="339"/>
    </location>
    <ligand>
        <name>S-adenosyl-L-homocysteine</name>
        <dbReference type="ChEBI" id="CHEBI:57856"/>
        <label>2</label>
    </ligand>
</feature>
<dbReference type="PDB" id="6D6Y">
    <property type="method" value="X-ray"/>
    <property type="resolution" value="2.25 A"/>
    <property type="chains" value="A=503-1022"/>
</dbReference>
<dbReference type="PDBsum" id="6B3A"/>
<feature type="disulfide bond" evidence="10">
    <location>
        <position position="651"/>
    </location>
</feature>
<dbReference type="CDD" id="cd02440">
    <property type="entry name" value="AdoMet_MTases"/>
    <property type="match status" value="1"/>
</dbReference>
<dbReference type="Pfam" id="PF00550">
    <property type="entry name" value="PP-binding"/>
    <property type="match status" value="1"/>
</dbReference>
<evidence type="ECO:0000256" key="3">
    <source>
        <dbReference type="ARBA" id="ARBA00022679"/>
    </source>
</evidence>
<feature type="binding site" evidence="8 9">
    <location>
        <position position="316"/>
    </location>
    <ligand>
        <name>S-adenosyl-L-methionine</name>
        <dbReference type="ChEBI" id="CHEBI:59789"/>
    </ligand>
</feature>
<dbReference type="InterPro" id="IPR050444">
    <property type="entry name" value="Polyketide_Synthase"/>
</dbReference>
<dbReference type="SMR" id="A0A1U7N2Z8"/>
<dbReference type="PANTHER" id="PTHR45681:SF6">
    <property type="entry name" value="POLYKETIDE SYNTHASE 37"/>
    <property type="match status" value="1"/>
</dbReference>
<reference evidence="10" key="3">
    <citation type="journal article" date="2018" name="ACS Chem. Biol.">
        <title>Biosynthesis of t-Butyl in Apratoxin A: Functional Analysis and Architecture of a PKS Loading Module.</title>
        <authorList>
            <person name="Skiba M.A."/>
            <person name="Sikkema A.P."/>
            <person name="Moss N.A."/>
            <person name="Lowell A.N."/>
            <person name="Su M."/>
            <person name="Sturgis R.M."/>
            <person name="Gerwick L."/>
            <person name="Gerwick W.H."/>
            <person name="Sherman D.H."/>
            <person name="Smith J.L."/>
        </authorList>
    </citation>
    <scope>X-RAY CRYSTALLOGRAPHY (2.25 ANGSTROMS) OF 503-1022 IN COMPLEX WITH S-ADENOSYL-L-HOMOCYSTEINE</scope>
    <scope>DISULFIDE BONDS</scope>
</reference>
<feature type="binding site" evidence="8 9">
    <location>
        <position position="369"/>
    </location>
    <ligand>
        <name>Mn(2+)</name>
        <dbReference type="ChEBI" id="CHEBI:29035"/>
    </ligand>
</feature>
<dbReference type="EMBL" id="MKZS01000001">
    <property type="protein sequence ID" value="OLT60327.1"/>
    <property type="molecule type" value="Genomic_DNA"/>
</dbReference>
<dbReference type="InterPro" id="IPR056394">
    <property type="entry name" value="AprA-like_N"/>
</dbReference>
<feature type="binding site" evidence="11">
    <location>
        <position position="249"/>
    </location>
    <ligand>
        <name>S-adenosyl-L-homocysteine</name>
        <dbReference type="ChEBI" id="CHEBI:57856"/>
        <label>1</label>
    </ligand>
</feature>
<dbReference type="SUPFAM" id="SSF47336">
    <property type="entry name" value="ACP-like"/>
    <property type="match status" value="1"/>
</dbReference>
<dbReference type="Gene3D" id="3.40.630.30">
    <property type="match status" value="1"/>
</dbReference>
<dbReference type="Gene3D" id="1.10.10.10">
    <property type="entry name" value="Winged helix-like DNA-binding domain superfamily/Winged helix DNA-binding domain"/>
    <property type="match status" value="1"/>
</dbReference>
<gene>
    <name evidence="5" type="ORF">BJP37_16135</name>
</gene>
<feature type="binding site" evidence="10">
    <location>
        <position position="889"/>
    </location>
    <ligand>
        <name>S-adenosyl-L-homocysteine</name>
        <dbReference type="ChEBI" id="CHEBI:57856"/>
        <label>3</label>
    </ligand>
</feature>
<evidence type="ECO:0007829" key="7">
    <source>
        <dbReference type="PDB" id="6B39"/>
    </source>
</evidence>
<dbReference type="RefSeq" id="WP_075900460.1">
    <property type="nucleotide sequence ID" value="NZ_MKZS01000001.1"/>
</dbReference>
<dbReference type="InterPro" id="IPR013217">
    <property type="entry name" value="Methyltransf_12"/>
</dbReference>
<feature type="binding site" evidence="11">
    <location>
        <position position="339"/>
    </location>
    <ligand>
        <name>S-adenosyl-L-homocysteine</name>
        <dbReference type="ChEBI" id="CHEBI:57856"/>
        <label>1</label>
    </ligand>
</feature>
<dbReference type="InterPro" id="IPR036388">
    <property type="entry name" value="WH-like_DNA-bd_sf"/>
</dbReference>
<dbReference type="Pfam" id="PF08242">
    <property type="entry name" value="Methyltransf_12"/>
    <property type="match status" value="1"/>
</dbReference>
<dbReference type="PANTHER" id="PTHR45681">
    <property type="entry name" value="POLYKETIDE SYNTHASE 44-RELATED"/>
    <property type="match status" value="1"/>
</dbReference>
<keyword evidence="8 9" id="KW-0949">S-adenosyl-L-methionine</keyword>
<dbReference type="PDB" id="6B39">
    <property type="method" value="X-ray"/>
    <property type="resolution" value="2.39 A"/>
    <property type="chains" value="A=2-629"/>
</dbReference>
<feature type="binding site" evidence="11">
    <location>
        <position position="365"/>
    </location>
    <ligand>
        <name>S-adenosyl-L-homocysteine</name>
        <dbReference type="ChEBI" id="CHEBI:57856"/>
        <label>1</label>
    </ligand>
</feature>
<dbReference type="InterPro" id="IPR029063">
    <property type="entry name" value="SAM-dependent_MTases_sf"/>
</dbReference>
<dbReference type="InterPro" id="IPR020806">
    <property type="entry name" value="PKS_PP-bd"/>
</dbReference>
<feature type="binding site" evidence="7">
    <location>
        <position position="316"/>
    </location>
    <ligand>
        <name>S-adenosyl-L-homocysteine</name>
        <dbReference type="ChEBI" id="CHEBI:57856"/>
        <label>2</label>
    </ligand>
</feature>
<feature type="binding site" evidence="11">
    <location>
        <position position="340"/>
    </location>
    <ligand>
        <name>S-adenosyl-L-homocysteine</name>
        <dbReference type="ChEBI" id="CHEBI:57856"/>
        <label>1</label>
    </ligand>
</feature>
<reference evidence="7 8" key="2">
    <citation type="journal article" date="2017" name="ACS Chem. Biol.">
        <title>A Mononuclear Iron-Dependent Methyltransferase Catalyzes Initial Steps in Assembly of the Apratoxin A Polyketide Starter Unit.</title>
        <authorList>
            <person name="Skiba M.A."/>
            <person name="Sikkema A.P."/>
            <person name="Moss N.A."/>
            <person name="Tran C.L."/>
            <person name="Sturgis R.M."/>
            <person name="Gerwick L."/>
            <person name="Gerwick W.H."/>
            <person name="Sherman D.H."/>
            <person name="Smith J.L."/>
        </authorList>
    </citation>
    <scope>X-RAY CRYSTALLOGRAPHY (1.78 ANGSTROMS) OF 2-629 IN COMPLEX WITH MN(2+); S-ADENOSYL-L-HOMOCYSTEINE AND S-ADENOSYL-L-METHIONINE</scope>
</reference>
<organism evidence="5 6">
    <name type="scientific">Moorena bouillonii PNG</name>
    <dbReference type="NCBI Taxonomy" id="568701"/>
    <lineage>
        <taxon>Bacteria</taxon>
        <taxon>Bacillati</taxon>
        <taxon>Cyanobacteriota</taxon>
        <taxon>Cyanophyceae</taxon>
        <taxon>Coleofasciculales</taxon>
        <taxon>Coleofasciculaceae</taxon>
        <taxon>Moorena</taxon>
    </lineage>
</organism>
<feature type="binding site" evidence="8 9">
    <location>
        <position position="456"/>
    </location>
    <ligand>
        <name>Mn(2+)</name>
        <dbReference type="ChEBI" id="CHEBI:29035"/>
    </ligand>
</feature>
<keyword evidence="2" id="KW-0597">Phosphoprotein</keyword>
<comment type="caution">
    <text evidence="5">The sequence shown here is derived from an EMBL/GenBank/DDBJ whole genome shotgun (WGS) entry which is preliminary data.</text>
</comment>
<evidence type="ECO:0000313" key="6">
    <source>
        <dbReference type="Proteomes" id="UP000186657"/>
    </source>
</evidence>
<dbReference type="InterPro" id="IPR056395">
    <property type="entry name" value="WH_AprA"/>
</dbReference>
<feature type="binding site" evidence="11">
    <location>
        <position position="315"/>
    </location>
    <ligand>
        <name>S-adenosyl-L-homocysteine</name>
        <dbReference type="ChEBI" id="CHEBI:57856"/>
        <label>1</label>
    </ligand>
</feature>
<dbReference type="GO" id="GO:0031177">
    <property type="term" value="F:phosphopantetheine binding"/>
    <property type="evidence" value="ECO:0007669"/>
    <property type="project" value="InterPro"/>
</dbReference>
<dbReference type="PROSITE" id="PS51257">
    <property type="entry name" value="PROKAR_LIPOPROTEIN"/>
    <property type="match status" value="1"/>
</dbReference>
<feature type="binding site" evidence="8 9">
    <location>
        <position position="340"/>
    </location>
    <ligand>
        <name>S-adenosyl-L-methionine</name>
        <dbReference type="ChEBI" id="CHEBI:59789"/>
    </ligand>
</feature>
<feature type="binding site" evidence="8 9">
    <location>
        <position position="365"/>
    </location>
    <ligand>
        <name>S-adenosyl-L-methionine</name>
        <dbReference type="ChEBI" id="CHEBI:59789"/>
    </ligand>
</feature>